<accession>A0A3D9HWY5</accession>
<reference evidence="15 16" key="1">
    <citation type="submission" date="2018-07" db="EMBL/GenBank/DDBJ databases">
        <title>Genomic Encyclopedia of Type Strains, Phase III (KMG-III): the genomes of soil and plant-associated and newly described type strains.</title>
        <authorList>
            <person name="Whitman W."/>
        </authorList>
    </citation>
    <scope>NUCLEOTIDE SEQUENCE [LARGE SCALE GENOMIC DNA]</scope>
    <source>
        <strain evidence="15 16">CECT 8488</strain>
    </source>
</reference>
<evidence type="ECO:0000256" key="13">
    <source>
        <dbReference type="RuleBase" id="RU004171"/>
    </source>
</evidence>
<dbReference type="GO" id="GO:0050661">
    <property type="term" value="F:NADP binding"/>
    <property type="evidence" value="ECO:0007669"/>
    <property type="project" value="InterPro"/>
</dbReference>
<dbReference type="SUPFAM" id="SSF51735">
    <property type="entry name" value="NAD(P)-binding Rossmann-fold domains"/>
    <property type="match status" value="1"/>
</dbReference>
<keyword evidence="16" id="KW-1185">Reference proteome</keyword>
<dbReference type="UniPathway" id="UPA00051">
    <property type="reaction ID" value="UER00465"/>
</dbReference>
<dbReference type="OrthoDB" id="9808167at2"/>
<dbReference type="Proteomes" id="UP000256845">
    <property type="component" value="Unassembled WGS sequence"/>
</dbReference>
<evidence type="ECO:0000259" key="14">
    <source>
        <dbReference type="PROSITE" id="PS51671"/>
    </source>
</evidence>
<feature type="domain" description="ACT" evidence="14">
    <location>
        <begin position="354"/>
        <end position="429"/>
    </location>
</feature>
<dbReference type="RefSeq" id="WP_115934562.1">
    <property type="nucleotide sequence ID" value="NZ_QRDW01000001.1"/>
</dbReference>
<evidence type="ECO:0000256" key="11">
    <source>
        <dbReference type="PIRSR" id="PIRSR000098-1"/>
    </source>
</evidence>
<dbReference type="Pfam" id="PF03447">
    <property type="entry name" value="NAD_binding_3"/>
    <property type="match status" value="1"/>
</dbReference>
<feature type="active site" description="Proton donor" evidence="11">
    <location>
        <position position="210"/>
    </location>
</feature>
<dbReference type="GO" id="GO:0009088">
    <property type="term" value="P:threonine biosynthetic process"/>
    <property type="evidence" value="ECO:0007669"/>
    <property type="project" value="UniProtKB-UniPathway"/>
</dbReference>
<sequence length="435" mass="45948">MSDASKICKVAVAGLGTVGVGTVRLLQEQADLLEARCGRKLVVTAVSARDRTRDRGCNLDGITWFDDAVEMARSADADIFVELIGGSDGPAKASCEAALASGKHVVTANKALVAHHGHEMALVAEEAGLGLAYEAAVAGGIPVIKSIREGLAGNKIRTLHGILNGTCNYILTTMRETGRSFDDVLAEAQELGYAEADPTFDVDGIDAAHKLAILASLAFGAKLDFEGVYVEGIRHITPLDIEYANELGYKFKLLGIAEDCGNGIFQRVHPVMVPTDAPIASVEGVFNAVVTEGDFVGTTVMEGRGAGGGPTASAVVSDIVDIACGRITPTFGMPAKKLVEKSTLPMDSHSGAYYVRLSVVDRPGVMADITAAMRDHEVSLESVIQRGRDPGAPVTVVLTMHETSEAAIRGALEEIEKLDAVKEPPRLIRIERFQD</sequence>
<organism evidence="15 16">
    <name type="scientific">Aestuariispira insulae</name>
    <dbReference type="NCBI Taxonomy" id="1461337"/>
    <lineage>
        <taxon>Bacteria</taxon>
        <taxon>Pseudomonadati</taxon>
        <taxon>Pseudomonadota</taxon>
        <taxon>Alphaproteobacteria</taxon>
        <taxon>Rhodospirillales</taxon>
        <taxon>Kiloniellaceae</taxon>
        <taxon>Aestuariispira</taxon>
    </lineage>
</organism>
<dbReference type="InterPro" id="IPR019811">
    <property type="entry name" value="HDH_CS"/>
</dbReference>
<dbReference type="InterPro" id="IPR045865">
    <property type="entry name" value="ACT-like_dom_sf"/>
</dbReference>
<comment type="pathway">
    <text evidence="1">Amino-acid biosynthesis; L-threonine biosynthesis; L-threonine from L-aspartate: step 3/5.</text>
</comment>
<dbReference type="CDD" id="cd04881">
    <property type="entry name" value="ACT_HSDH-Hom"/>
    <property type="match status" value="1"/>
</dbReference>
<keyword evidence="9" id="KW-0560">Oxidoreductase</keyword>
<dbReference type="PANTHER" id="PTHR43331">
    <property type="entry name" value="HOMOSERINE DEHYDROGENASE"/>
    <property type="match status" value="1"/>
</dbReference>
<dbReference type="GO" id="GO:0009086">
    <property type="term" value="P:methionine biosynthetic process"/>
    <property type="evidence" value="ECO:0007669"/>
    <property type="project" value="UniProtKB-KW"/>
</dbReference>
<evidence type="ECO:0000256" key="12">
    <source>
        <dbReference type="PIRSR" id="PIRSR000098-2"/>
    </source>
</evidence>
<comment type="pathway">
    <text evidence="2">Amino-acid biosynthesis; L-methionine biosynthesis via de novo pathway; L-homoserine from L-aspartate: step 3/3.</text>
</comment>
<keyword evidence="6" id="KW-0028">Amino-acid biosynthesis</keyword>
<dbReference type="InterPro" id="IPR001342">
    <property type="entry name" value="HDH_cat"/>
</dbReference>
<dbReference type="Gene3D" id="3.40.50.720">
    <property type="entry name" value="NAD(P)-binding Rossmann-like Domain"/>
    <property type="match status" value="1"/>
</dbReference>
<dbReference type="Pfam" id="PF01842">
    <property type="entry name" value="ACT"/>
    <property type="match status" value="1"/>
</dbReference>
<dbReference type="SUPFAM" id="SSF55021">
    <property type="entry name" value="ACT-like"/>
    <property type="match status" value="1"/>
</dbReference>
<dbReference type="EMBL" id="QRDW01000001">
    <property type="protein sequence ID" value="RED53416.1"/>
    <property type="molecule type" value="Genomic_DNA"/>
</dbReference>
<dbReference type="Pfam" id="PF00742">
    <property type="entry name" value="Homoserine_dh"/>
    <property type="match status" value="1"/>
</dbReference>
<comment type="similarity">
    <text evidence="3 13">Belongs to the homoserine dehydrogenase family.</text>
</comment>
<dbReference type="PIRSF" id="PIRSF000098">
    <property type="entry name" value="Homoser_dehydrog"/>
    <property type="match status" value="1"/>
</dbReference>
<dbReference type="PROSITE" id="PS01042">
    <property type="entry name" value="HOMOSER_DHGENASE"/>
    <property type="match status" value="1"/>
</dbReference>
<evidence type="ECO:0000313" key="15">
    <source>
        <dbReference type="EMBL" id="RED53416.1"/>
    </source>
</evidence>
<feature type="binding site" evidence="12">
    <location>
        <position position="110"/>
    </location>
    <ligand>
        <name>NADPH</name>
        <dbReference type="ChEBI" id="CHEBI:57783"/>
    </ligand>
</feature>
<dbReference type="Gene3D" id="3.30.360.10">
    <property type="entry name" value="Dihydrodipicolinate Reductase, domain 2"/>
    <property type="match status" value="1"/>
</dbReference>
<dbReference type="SUPFAM" id="SSF55347">
    <property type="entry name" value="Glyceraldehyde-3-phosphate dehydrogenase-like, C-terminal domain"/>
    <property type="match status" value="1"/>
</dbReference>
<evidence type="ECO:0000256" key="3">
    <source>
        <dbReference type="ARBA" id="ARBA00006753"/>
    </source>
</evidence>
<dbReference type="InterPro" id="IPR005106">
    <property type="entry name" value="Asp/hSer_DH_NAD-bd"/>
</dbReference>
<evidence type="ECO:0000256" key="9">
    <source>
        <dbReference type="ARBA" id="ARBA00023002"/>
    </source>
</evidence>
<protein>
    <recommendedName>
        <fullName evidence="5">Homoserine dehydrogenase</fullName>
        <ecNumber evidence="4">1.1.1.3</ecNumber>
    </recommendedName>
</protein>
<dbReference type="InterPro" id="IPR016204">
    <property type="entry name" value="HDH"/>
</dbReference>
<dbReference type="InterPro" id="IPR036291">
    <property type="entry name" value="NAD(P)-bd_dom_sf"/>
</dbReference>
<comment type="caution">
    <text evidence="15">The sequence shown here is derived from an EMBL/GenBank/DDBJ whole genome shotgun (WGS) entry which is preliminary data.</text>
</comment>
<evidence type="ECO:0000256" key="1">
    <source>
        <dbReference type="ARBA" id="ARBA00005056"/>
    </source>
</evidence>
<dbReference type="FunFam" id="3.30.360.10:FF:000005">
    <property type="entry name" value="Homoserine dehydrogenase"/>
    <property type="match status" value="1"/>
</dbReference>
<dbReference type="UniPathway" id="UPA00050">
    <property type="reaction ID" value="UER00063"/>
</dbReference>
<name>A0A3D9HWY5_9PROT</name>
<evidence type="ECO:0000256" key="6">
    <source>
        <dbReference type="ARBA" id="ARBA00022605"/>
    </source>
</evidence>
<evidence type="ECO:0000256" key="5">
    <source>
        <dbReference type="ARBA" id="ARBA00013376"/>
    </source>
</evidence>
<dbReference type="GO" id="GO:0004412">
    <property type="term" value="F:homoserine dehydrogenase activity"/>
    <property type="evidence" value="ECO:0007669"/>
    <property type="project" value="UniProtKB-EC"/>
</dbReference>
<keyword evidence="8 12" id="KW-0521">NADP</keyword>
<keyword evidence="10" id="KW-0486">Methionine biosynthesis</keyword>
<evidence type="ECO:0000256" key="2">
    <source>
        <dbReference type="ARBA" id="ARBA00005062"/>
    </source>
</evidence>
<dbReference type="Gene3D" id="3.30.70.260">
    <property type="match status" value="1"/>
</dbReference>
<feature type="binding site" evidence="12">
    <location>
        <position position="195"/>
    </location>
    <ligand>
        <name>L-homoserine</name>
        <dbReference type="ChEBI" id="CHEBI:57476"/>
    </ligand>
</feature>
<evidence type="ECO:0000256" key="8">
    <source>
        <dbReference type="ARBA" id="ARBA00022857"/>
    </source>
</evidence>
<dbReference type="NCBIfam" id="NF004976">
    <property type="entry name" value="PRK06349.1"/>
    <property type="match status" value="1"/>
</dbReference>
<keyword evidence="7" id="KW-0791">Threonine biosynthesis</keyword>
<dbReference type="AlphaFoldDB" id="A0A3D9HWY5"/>
<proteinExistence type="inferred from homology"/>
<evidence type="ECO:0000256" key="10">
    <source>
        <dbReference type="ARBA" id="ARBA00023167"/>
    </source>
</evidence>
<dbReference type="PROSITE" id="PS51671">
    <property type="entry name" value="ACT"/>
    <property type="match status" value="1"/>
</dbReference>
<dbReference type="PANTHER" id="PTHR43331:SF1">
    <property type="entry name" value="HOMOSERINE DEHYDROGENASE"/>
    <property type="match status" value="1"/>
</dbReference>
<evidence type="ECO:0000256" key="7">
    <source>
        <dbReference type="ARBA" id="ARBA00022697"/>
    </source>
</evidence>
<gene>
    <name evidence="15" type="ORF">DFP90_101205</name>
</gene>
<evidence type="ECO:0000256" key="4">
    <source>
        <dbReference type="ARBA" id="ARBA00013213"/>
    </source>
</evidence>
<dbReference type="EC" id="1.1.1.3" evidence="4"/>
<dbReference type="InterPro" id="IPR002912">
    <property type="entry name" value="ACT_dom"/>
</dbReference>
<evidence type="ECO:0000313" key="16">
    <source>
        <dbReference type="Proteomes" id="UP000256845"/>
    </source>
</evidence>